<dbReference type="InterPro" id="IPR012337">
    <property type="entry name" value="RNaseH-like_sf"/>
</dbReference>
<dbReference type="Gene3D" id="3.90.1600.10">
    <property type="entry name" value="Palm domain of DNA polymerase"/>
    <property type="match status" value="1"/>
</dbReference>
<keyword evidence="2 7" id="KW-0808">Transferase</keyword>
<dbReference type="Gene3D" id="3.30.420.10">
    <property type="entry name" value="Ribonuclease H-like superfamily/Ribonuclease H"/>
    <property type="match status" value="1"/>
</dbReference>
<dbReference type="SUPFAM" id="SSF56672">
    <property type="entry name" value="DNA/RNA polymerases"/>
    <property type="match status" value="1"/>
</dbReference>
<dbReference type="Proteomes" id="UP000233469">
    <property type="component" value="Unassembled WGS sequence"/>
</dbReference>
<dbReference type="VEuPathDB" id="FungiDB:FUN_008602"/>
<dbReference type="PANTHER" id="PTHR10322:SF23">
    <property type="entry name" value="DNA POLYMERASE DELTA CATALYTIC SUBUNIT"/>
    <property type="match status" value="1"/>
</dbReference>
<dbReference type="InterPro" id="IPR006172">
    <property type="entry name" value="DNA-dir_DNA_pol_B"/>
</dbReference>
<name>A0A2N1MCP9_9GLOM</name>
<keyword evidence="4 7" id="KW-0239">DNA-directed DNA polymerase</keyword>
<evidence type="ECO:0000259" key="10">
    <source>
        <dbReference type="Pfam" id="PF03104"/>
    </source>
</evidence>
<dbReference type="SMART" id="SM00486">
    <property type="entry name" value="POLBc"/>
    <property type="match status" value="1"/>
</dbReference>
<evidence type="ECO:0000256" key="8">
    <source>
        <dbReference type="SAM" id="MobiDB-lite"/>
    </source>
</evidence>
<protein>
    <recommendedName>
        <fullName evidence="7">DNA polymerase</fullName>
        <ecNumber evidence="7">2.7.7.7</ecNumber>
    </recommendedName>
</protein>
<evidence type="ECO:0000256" key="5">
    <source>
        <dbReference type="ARBA" id="ARBA00023125"/>
    </source>
</evidence>
<accession>A0A2N1MCP9</accession>
<dbReference type="EMBL" id="LLXL01003056">
    <property type="protein sequence ID" value="PKK59422.1"/>
    <property type="molecule type" value="Genomic_DNA"/>
</dbReference>
<dbReference type="InterPro" id="IPR043502">
    <property type="entry name" value="DNA/RNA_pol_sf"/>
</dbReference>
<comment type="catalytic activity">
    <reaction evidence="6 7">
        <text>DNA(n) + a 2'-deoxyribonucleoside 5'-triphosphate = DNA(n+1) + diphosphate</text>
        <dbReference type="Rhea" id="RHEA:22508"/>
        <dbReference type="Rhea" id="RHEA-COMP:17339"/>
        <dbReference type="Rhea" id="RHEA-COMP:17340"/>
        <dbReference type="ChEBI" id="CHEBI:33019"/>
        <dbReference type="ChEBI" id="CHEBI:61560"/>
        <dbReference type="ChEBI" id="CHEBI:173112"/>
        <dbReference type="EC" id="2.7.7.7"/>
    </reaction>
</comment>
<evidence type="ECO:0000259" key="9">
    <source>
        <dbReference type="Pfam" id="PF00136"/>
    </source>
</evidence>
<dbReference type="PROSITE" id="PS00116">
    <property type="entry name" value="DNA_POLYMERASE_B"/>
    <property type="match status" value="1"/>
</dbReference>
<dbReference type="InterPro" id="IPR050240">
    <property type="entry name" value="DNA_pol_type-B"/>
</dbReference>
<evidence type="ECO:0000256" key="7">
    <source>
        <dbReference type="RuleBase" id="RU000442"/>
    </source>
</evidence>
<proteinExistence type="inferred from homology"/>
<evidence type="ECO:0000256" key="1">
    <source>
        <dbReference type="ARBA" id="ARBA00005755"/>
    </source>
</evidence>
<dbReference type="InterPro" id="IPR017964">
    <property type="entry name" value="DNA-dir_DNA_pol_B_CS"/>
</dbReference>
<dbReference type="VEuPathDB" id="FungiDB:RhiirFUN_003397"/>
<evidence type="ECO:0000256" key="2">
    <source>
        <dbReference type="ARBA" id="ARBA00022679"/>
    </source>
</evidence>
<dbReference type="GO" id="GO:0006261">
    <property type="term" value="P:DNA-templated DNA replication"/>
    <property type="evidence" value="ECO:0007669"/>
    <property type="project" value="TreeGrafter"/>
</dbReference>
<dbReference type="Pfam" id="PF00136">
    <property type="entry name" value="DNA_pol_B"/>
    <property type="match status" value="2"/>
</dbReference>
<reference evidence="11 12" key="2">
    <citation type="submission" date="2017-10" db="EMBL/GenBank/DDBJ databases">
        <title>Extensive intraspecific genome diversity in a model arbuscular mycorrhizal fungus.</title>
        <authorList>
            <person name="Chen E.C.H."/>
            <person name="Morin E."/>
            <person name="Baudet D."/>
            <person name="Noel J."/>
            <person name="Ndikumana S."/>
            <person name="Charron P."/>
            <person name="St-Onge C."/>
            <person name="Giorgi J."/>
            <person name="Grigoriev I.V."/>
            <person name="Roux C."/>
            <person name="Martin F.M."/>
            <person name="Corradi N."/>
        </authorList>
    </citation>
    <scope>NUCLEOTIDE SEQUENCE [LARGE SCALE GENOMIC DNA]</scope>
    <source>
        <strain evidence="11 12">C2</strain>
    </source>
</reference>
<dbReference type="InterPro" id="IPR023211">
    <property type="entry name" value="DNA_pol_palm_dom_sf"/>
</dbReference>
<dbReference type="VEuPathDB" id="FungiDB:RhiirA1_471822"/>
<evidence type="ECO:0000256" key="6">
    <source>
        <dbReference type="ARBA" id="ARBA00049244"/>
    </source>
</evidence>
<keyword evidence="7" id="KW-0235">DNA replication</keyword>
<comment type="similarity">
    <text evidence="1 7">Belongs to the DNA polymerase type-B family.</text>
</comment>
<evidence type="ECO:0000313" key="12">
    <source>
        <dbReference type="Proteomes" id="UP000233469"/>
    </source>
</evidence>
<dbReference type="PANTHER" id="PTHR10322">
    <property type="entry name" value="DNA POLYMERASE CATALYTIC SUBUNIT"/>
    <property type="match status" value="1"/>
</dbReference>
<organism evidence="11 12">
    <name type="scientific">Rhizophagus irregularis</name>
    <dbReference type="NCBI Taxonomy" id="588596"/>
    <lineage>
        <taxon>Eukaryota</taxon>
        <taxon>Fungi</taxon>
        <taxon>Fungi incertae sedis</taxon>
        <taxon>Mucoromycota</taxon>
        <taxon>Glomeromycotina</taxon>
        <taxon>Glomeromycetes</taxon>
        <taxon>Glomerales</taxon>
        <taxon>Glomeraceae</taxon>
        <taxon>Rhizophagus</taxon>
    </lineage>
</organism>
<dbReference type="InterPro" id="IPR006134">
    <property type="entry name" value="DNA-dir_DNA_pol_B_multi_dom"/>
</dbReference>
<dbReference type="AlphaFoldDB" id="A0A2N1MCP9"/>
<dbReference type="InterPro" id="IPR036397">
    <property type="entry name" value="RNaseH_sf"/>
</dbReference>
<feature type="domain" description="DNA-directed DNA polymerase family B exonuclease" evidence="10">
    <location>
        <begin position="240"/>
        <end position="415"/>
    </location>
</feature>
<dbReference type="GO" id="GO:0003887">
    <property type="term" value="F:DNA-directed DNA polymerase activity"/>
    <property type="evidence" value="ECO:0007669"/>
    <property type="project" value="UniProtKB-KW"/>
</dbReference>
<gene>
    <name evidence="11" type="ORF">RhiirC2_794857</name>
</gene>
<keyword evidence="3 7" id="KW-0548">Nucleotidyltransferase</keyword>
<dbReference type="VEuPathDB" id="FungiDB:RhiirA1_477840"/>
<dbReference type="GO" id="GO:0003677">
    <property type="term" value="F:DNA binding"/>
    <property type="evidence" value="ECO:0007669"/>
    <property type="project" value="UniProtKB-KW"/>
</dbReference>
<dbReference type="InterPro" id="IPR006133">
    <property type="entry name" value="DNA-dir_DNA_pol_B_exonuc"/>
</dbReference>
<keyword evidence="5 7" id="KW-0238">DNA-binding</keyword>
<feature type="region of interest" description="Disordered" evidence="8">
    <location>
        <begin position="1"/>
        <end position="23"/>
    </location>
</feature>
<evidence type="ECO:0000256" key="3">
    <source>
        <dbReference type="ARBA" id="ARBA00022695"/>
    </source>
</evidence>
<dbReference type="SUPFAM" id="SSF53098">
    <property type="entry name" value="Ribonuclease H-like"/>
    <property type="match status" value="1"/>
</dbReference>
<comment type="caution">
    <text evidence="11">The sequence shown here is derived from an EMBL/GenBank/DDBJ whole genome shotgun (WGS) entry which is preliminary data.</text>
</comment>
<dbReference type="PRINTS" id="PR00106">
    <property type="entry name" value="DNAPOLB"/>
</dbReference>
<evidence type="ECO:0000313" key="11">
    <source>
        <dbReference type="EMBL" id="PKK59422.1"/>
    </source>
</evidence>
<dbReference type="GO" id="GO:0000166">
    <property type="term" value="F:nucleotide binding"/>
    <property type="evidence" value="ECO:0007669"/>
    <property type="project" value="InterPro"/>
</dbReference>
<sequence length="930" mass="106428">MHTPTNFDQTDRSGTARYDGAGPLVGIPSRNDIVAEFDNGMTAILQQYLSNKQSIHFMPTEVSDDTSEYVNGISSYILHISGCLINGQKAVVNITGIKPFFDVEVDNYSPSSFKTVLARILSATLKNTSKFGFEDIRAFPLQGYHTEKKAYIRVSTWNHFDRYNALKAVREVGIHTASDDLTPKYYYRKVAREERLPLSSWAVLSDYSYTLSDNAYLFRVSVGNYNPISDDEYKNPLISSALLRDRTLVLTWDIETYSSLGLGKFPTAQSDESNVFMICMSVHWKDDPNPLKQICLVDVETTPDPSWITIICGSQTNLLKAFALCRELLSPDIQIGFNDSQYDWRFIVEKAKKLGVLERMFNRMSFKPLSLEKITKWQYQYNQIKVNDIPFHSKHLNTPGCVAIDIRPCFMKLYSKAEKSSLAFYLNECGLESKMDMPFHRMFKYYGRALRETNATTAEQMHEVAKYCMIDALSCQRLMVKRNVINEYRKVANIAFISLSDAHYFAIGMKVSNLLSASAWREGVLTSTISERTETESFPGAYVFPPIKGLENRRPVTGLDFRSLYPSLIMTYNLSPDKIILSRKHAESLRDSGKTLHEINFKFNGNDVLAWSIRHNNIPEDKGLYAIVLEYLSVKRVEIKKRLAPVKEKKEDMELVIGLMDKDLSLPEAIEHVLAKAEEKNRASLNKKLYYFINKEKHEFMAEYDSVCFEYSCLDAGQNAIKVYMNSFYGTAGDSKSPFFLRELAGGVTSAGRRNIKLVADFVKSRGFQIKYGDTDSLYLVCPEECFQECDELYDYGNGIPKEEYWSLMVENSMGEIEKLRDEVNAFLRKDNGAPYLKMAYEEVLFPVVFTGKKKYYGIPHENSKAMTLEKYILAYIQENECALLADLRSTWFKVVGLEITRYRTLSKLQDDKKDNSSEADIDDIIELYG</sequence>
<evidence type="ECO:0000256" key="4">
    <source>
        <dbReference type="ARBA" id="ARBA00022932"/>
    </source>
</evidence>
<dbReference type="EC" id="2.7.7.7" evidence="7"/>
<reference evidence="11 12" key="1">
    <citation type="submission" date="2016-04" db="EMBL/GenBank/DDBJ databases">
        <title>Genome analyses suggest a sexual origin of heterokaryosis in a supposedly ancient asexual fungus.</title>
        <authorList>
            <person name="Ropars J."/>
            <person name="Sedzielewska K."/>
            <person name="Noel J."/>
            <person name="Charron P."/>
            <person name="Farinelli L."/>
            <person name="Marton T."/>
            <person name="Kruger M."/>
            <person name="Pelin A."/>
            <person name="Brachmann A."/>
            <person name="Corradi N."/>
        </authorList>
    </citation>
    <scope>NUCLEOTIDE SEQUENCE [LARGE SCALE GENOMIC DNA]</scope>
    <source>
        <strain evidence="11 12">C2</strain>
    </source>
</reference>
<feature type="domain" description="DNA-directed DNA polymerase family B multifunctional" evidence="9">
    <location>
        <begin position="708"/>
        <end position="785"/>
    </location>
</feature>
<dbReference type="Pfam" id="PF03104">
    <property type="entry name" value="DNA_pol_B_exo1"/>
    <property type="match status" value="1"/>
</dbReference>
<feature type="domain" description="DNA-directed DNA polymerase family B multifunctional" evidence="9">
    <location>
        <begin position="512"/>
        <end position="652"/>
    </location>
</feature>